<evidence type="ECO:0000259" key="9">
    <source>
        <dbReference type="PROSITE" id="PS50928"/>
    </source>
</evidence>
<keyword evidence="11" id="KW-1185">Reference proteome</keyword>
<feature type="domain" description="ABC transmembrane type-1" evidence="9">
    <location>
        <begin position="99"/>
        <end position="283"/>
    </location>
</feature>
<protein>
    <submittedName>
        <fullName evidence="10">Bicarbonate transport system permease protein CmpB</fullName>
    </submittedName>
</protein>
<dbReference type="Gene3D" id="1.10.3720.10">
    <property type="entry name" value="MetI-like"/>
    <property type="match status" value="1"/>
</dbReference>
<feature type="transmembrane region" description="Helical" evidence="7">
    <location>
        <begin position="44"/>
        <end position="62"/>
    </location>
</feature>
<keyword evidence="3" id="KW-1003">Cell membrane</keyword>
<feature type="transmembrane region" description="Helical" evidence="7">
    <location>
        <begin position="103"/>
        <end position="125"/>
    </location>
</feature>
<dbReference type="PANTHER" id="PTHR30151:SF0">
    <property type="entry name" value="ABC TRANSPORTER PERMEASE PROTEIN MJ0413-RELATED"/>
    <property type="match status" value="1"/>
</dbReference>
<dbReference type="OrthoDB" id="3260236at2"/>
<feature type="transmembrane region" description="Helical" evidence="7">
    <location>
        <begin position="205"/>
        <end position="238"/>
    </location>
</feature>
<dbReference type="InterPro" id="IPR035906">
    <property type="entry name" value="MetI-like_sf"/>
</dbReference>
<dbReference type="CDD" id="cd06261">
    <property type="entry name" value="TM_PBP2"/>
    <property type="match status" value="1"/>
</dbReference>
<proteinExistence type="inferred from homology"/>
<keyword evidence="5 7" id="KW-1133">Transmembrane helix</keyword>
<keyword evidence="6 7" id="KW-0472">Membrane</keyword>
<evidence type="ECO:0000256" key="7">
    <source>
        <dbReference type="RuleBase" id="RU363032"/>
    </source>
</evidence>
<feature type="compositionally biased region" description="Basic and acidic residues" evidence="8">
    <location>
        <begin position="22"/>
        <end position="34"/>
    </location>
</feature>
<evidence type="ECO:0000256" key="4">
    <source>
        <dbReference type="ARBA" id="ARBA00022692"/>
    </source>
</evidence>
<evidence type="ECO:0000256" key="3">
    <source>
        <dbReference type="ARBA" id="ARBA00022475"/>
    </source>
</evidence>
<keyword evidence="4 7" id="KW-0812">Transmembrane</keyword>
<comment type="subcellular location">
    <subcellularLocation>
        <location evidence="1 7">Cell membrane</location>
        <topology evidence="1 7">Multi-pass membrane protein</topology>
    </subcellularLocation>
</comment>
<feature type="compositionally biased region" description="Low complexity" evidence="8">
    <location>
        <begin position="7"/>
        <end position="21"/>
    </location>
</feature>
<name>A0A173LHT0_9ACTN</name>
<dbReference type="SUPFAM" id="SSF161098">
    <property type="entry name" value="MetI-like"/>
    <property type="match status" value="1"/>
</dbReference>
<dbReference type="GO" id="GO:0005886">
    <property type="term" value="C:plasma membrane"/>
    <property type="evidence" value="ECO:0007669"/>
    <property type="project" value="UniProtKB-SubCell"/>
</dbReference>
<evidence type="ECO:0000256" key="8">
    <source>
        <dbReference type="SAM" id="MobiDB-lite"/>
    </source>
</evidence>
<dbReference type="EMBL" id="CP015961">
    <property type="protein sequence ID" value="ANI91011.1"/>
    <property type="molecule type" value="Genomic_DNA"/>
</dbReference>
<dbReference type="Proteomes" id="UP000186104">
    <property type="component" value="Chromosome"/>
</dbReference>
<dbReference type="STRING" id="499555.BJL86_0200"/>
<evidence type="ECO:0000256" key="1">
    <source>
        <dbReference type="ARBA" id="ARBA00004651"/>
    </source>
</evidence>
<gene>
    <name evidence="10" type="ORF">BJL86_0200</name>
</gene>
<comment type="similarity">
    <text evidence="7">Belongs to the binding-protein-dependent transport system permease family.</text>
</comment>
<dbReference type="KEGG" id="dtm:BJL86_0200"/>
<dbReference type="PROSITE" id="PS50928">
    <property type="entry name" value="ABC_TM1"/>
    <property type="match status" value="1"/>
</dbReference>
<feature type="transmembrane region" description="Helical" evidence="7">
    <location>
        <begin position="258"/>
        <end position="282"/>
    </location>
</feature>
<dbReference type="PANTHER" id="PTHR30151">
    <property type="entry name" value="ALKANE SULFONATE ABC TRANSPORTER-RELATED, MEMBRANE SUBUNIT"/>
    <property type="match status" value="1"/>
</dbReference>
<dbReference type="Pfam" id="PF00528">
    <property type="entry name" value="BPD_transp_1"/>
    <property type="match status" value="1"/>
</dbReference>
<dbReference type="AlphaFoldDB" id="A0A173LHT0"/>
<sequence>MTIQIAADDPAADAGARAGTDSARRASRSADTERRTRRRGSRISAIRSIAAVIAFLLVWQGLTQWNVDAGLRFSSLPSVTEIVARFVEQLGQFEYYLDIIQSLLRILTGFAIAAVVGVATGIALGRSRVAADTLGTLIEIIRPIPAIALVPVAILMFPTSESGIVAITFLAAFFPIMVSTRHAVRALPTLWEDSVRTLGGRPRDVLLHVVLPGILPGVFGGLSVGLGVAWICVISAEMISGSLGVGYRTWQSYTIVDYPGTFVGMITIGILGSLTSAAVEILGRKVTSWLPRGERTQ</sequence>
<dbReference type="RefSeq" id="WP_067475418.1">
    <property type="nucleotide sequence ID" value="NZ_CP015961.1"/>
</dbReference>
<evidence type="ECO:0000256" key="5">
    <source>
        <dbReference type="ARBA" id="ARBA00022989"/>
    </source>
</evidence>
<evidence type="ECO:0000313" key="10">
    <source>
        <dbReference type="EMBL" id="ANI91011.1"/>
    </source>
</evidence>
<feature type="region of interest" description="Disordered" evidence="8">
    <location>
        <begin position="7"/>
        <end position="37"/>
    </location>
</feature>
<accession>A0A173LHT0</accession>
<organism evidence="10 11">
    <name type="scientific">Dietzia timorensis</name>
    <dbReference type="NCBI Taxonomy" id="499555"/>
    <lineage>
        <taxon>Bacteria</taxon>
        <taxon>Bacillati</taxon>
        <taxon>Actinomycetota</taxon>
        <taxon>Actinomycetes</taxon>
        <taxon>Mycobacteriales</taxon>
        <taxon>Dietziaceae</taxon>
        <taxon>Dietzia</taxon>
    </lineage>
</organism>
<feature type="transmembrane region" description="Helical" evidence="7">
    <location>
        <begin position="137"/>
        <end position="157"/>
    </location>
</feature>
<evidence type="ECO:0000256" key="6">
    <source>
        <dbReference type="ARBA" id="ARBA00023136"/>
    </source>
</evidence>
<dbReference type="InterPro" id="IPR000515">
    <property type="entry name" value="MetI-like"/>
</dbReference>
<evidence type="ECO:0000256" key="2">
    <source>
        <dbReference type="ARBA" id="ARBA00022448"/>
    </source>
</evidence>
<evidence type="ECO:0000313" key="11">
    <source>
        <dbReference type="Proteomes" id="UP000186104"/>
    </source>
</evidence>
<feature type="transmembrane region" description="Helical" evidence="7">
    <location>
        <begin position="163"/>
        <end position="184"/>
    </location>
</feature>
<dbReference type="GO" id="GO:0055085">
    <property type="term" value="P:transmembrane transport"/>
    <property type="evidence" value="ECO:0007669"/>
    <property type="project" value="InterPro"/>
</dbReference>
<keyword evidence="2 7" id="KW-0813">Transport</keyword>
<reference evidence="10 11" key="1">
    <citation type="submission" date="2016-06" db="EMBL/GenBank/DDBJ databases">
        <title>Complete genome sequence of a saline-alkali tolerant type strain Dietzia timorensis ID05-A0528T.</title>
        <authorList>
            <person name="Wu X."/>
        </authorList>
    </citation>
    <scope>NUCLEOTIDE SEQUENCE [LARGE SCALE GENOMIC DNA]</scope>
    <source>
        <strain evidence="10 11">ID05-A0528</strain>
    </source>
</reference>